<sequence length="106" mass="11744">MSVDGNTESDDDFINKKPAIIDWLLGNAFNRPHNFESWSNDENDTRAMTLSPKFHATSAEGHLTATDITRTRPSYSVGLGSIQSRIIHSSALKKRPPGYSDPHSES</sequence>
<accession>A0A4Y2I4E6</accession>
<gene>
    <name evidence="1" type="ORF">AVEN_107152_1</name>
</gene>
<comment type="caution">
    <text evidence="1">The sequence shown here is derived from an EMBL/GenBank/DDBJ whole genome shotgun (WGS) entry which is preliminary data.</text>
</comment>
<dbReference type="EMBL" id="BGPR01002388">
    <property type="protein sequence ID" value="GBM72603.1"/>
    <property type="molecule type" value="Genomic_DNA"/>
</dbReference>
<keyword evidence="2" id="KW-1185">Reference proteome</keyword>
<organism evidence="1 2">
    <name type="scientific">Araneus ventricosus</name>
    <name type="common">Orbweaver spider</name>
    <name type="synonym">Epeira ventricosa</name>
    <dbReference type="NCBI Taxonomy" id="182803"/>
    <lineage>
        <taxon>Eukaryota</taxon>
        <taxon>Metazoa</taxon>
        <taxon>Ecdysozoa</taxon>
        <taxon>Arthropoda</taxon>
        <taxon>Chelicerata</taxon>
        <taxon>Arachnida</taxon>
        <taxon>Araneae</taxon>
        <taxon>Araneomorphae</taxon>
        <taxon>Entelegynae</taxon>
        <taxon>Araneoidea</taxon>
        <taxon>Araneidae</taxon>
        <taxon>Araneus</taxon>
    </lineage>
</organism>
<name>A0A4Y2I4E6_ARAVE</name>
<protein>
    <submittedName>
        <fullName evidence="1">Uncharacterized protein</fullName>
    </submittedName>
</protein>
<reference evidence="1 2" key="1">
    <citation type="journal article" date="2019" name="Sci. Rep.">
        <title>Orb-weaving spider Araneus ventricosus genome elucidates the spidroin gene catalogue.</title>
        <authorList>
            <person name="Kono N."/>
            <person name="Nakamura H."/>
            <person name="Ohtoshi R."/>
            <person name="Moran D.A.P."/>
            <person name="Shinohara A."/>
            <person name="Yoshida Y."/>
            <person name="Fujiwara M."/>
            <person name="Mori M."/>
            <person name="Tomita M."/>
            <person name="Arakawa K."/>
        </authorList>
    </citation>
    <scope>NUCLEOTIDE SEQUENCE [LARGE SCALE GENOMIC DNA]</scope>
</reference>
<evidence type="ECO:0000313" key="2">
    <source>
        <dbReference type="Proteomes" id="UP000499080"/>
    </source>
</evidence>
<dbReference type="Proteomes" id="UP000499080">
    <property type="component" value="Unassembled WGS sequence"/>
</dbReference>
<dbReference type="AlphaFoldDB" id="A0A4Y2I4E6"/>
<proteinExistence type="predicted"/>
<evidence type="ECO:0000313" key="1">
    <source>
        <dbReference type="EMBL" id="GBM72603.1"/>
    </source>
</evidence>